<organism evidence="2 3">
    <name type="scientific">Polypedilum vanderplanki</name>
    <name type="common">Sleeping chironomid midge</name>
    <dbReference type="NCBI Taxonomy" id="319348"/>
    <lineage>
        <taxon>Eukaryota</taxon>
        <taxon>Metazoa</taxon>
        <taxon>Ecdysozoa</taxon>
        <taxon>Arthropoda</taxon>
        <taxon>Hexapoda</taxon>
        <taxon>Insecta</taxon>
        <taxon>Pterygota</taxon>
        <taxon>Neoptera</taxon>
        <taxon>Endopterygota</taxon>
        <taxon>Diptera</taxon>
        <taxon>Nematocera</taxon>
        <taxon>Chironomoidea</taxon>
        <taxon>Chironomidae</taxon>
        <taxon>Chironominae</taxon>
        <taxon>Polypedilum</taxon>
        <taxon>Polypedilum</taxon>
    </lineage>
</organism>
<evidence type="ECO:0000313" key="2">
    <source>
        <dbReference type="EMBL" id="KAG5682151.1"/>
    </source>
</evidence>
<feature type="region of interest" description="Disordered" evidence="1">
    <location>
        <begin position="243"/>
        <end position="289"/>
    </location>
</feature>
<evidence type="ECO:0000256" key="1">
    <source>
        <dbReference type="SAM" id="MobiDB-lite"/>
    </source>
</evidence>
<protein>
    <submittedName>
        <fullName evidence="2">Uncharacterized protein</fullName>
    </submittedName>
</protein>
<reference evidence="2" key="1">
    <citation type="submission" date="2021-03" db="EMBL/GenBank/DDBJ databases">
        <title>Chromosome level genome of the anhydrobiotic midge Polypedilum vanderplanki.</title>
        <authorList>
            <person name="Yoshida Y."/>
            <person name="Kikawada T."/>
            <person name="Gusev O."/>
        </authorList>
    </citation>
    <scope>NUCLEOTIDE SEQUENCE</scope>
    <source>
        <strain evidence="2">NIAS01</strain>
        <tissue evidence="2">Whole body or cell culture</tissue>
    </source>
</reference>
<evidence type="ECO:0000313" key="3">
    <source>
        <dbReference type="Proteomes" id="UP001107558"/>
    </source>
</evidence>
<feature type="compositionally biased region" description="Polar residues" evidence="1">
    <location>
        <begin position="266"/>
        <end position="281"/>
    </location>
</feature>
<proteinExistence type="predicted"/>
<keyword evidence="3" id="KW-1185">Reference proteome</keyword>
<sequence length="289" mass="31929">MPRNIIIALTPNEVNQSLIQEGDPAVYRLLPKNHRPVEGKTAYTELLCNKMQAATPAGSSFKLRNGFRATGADGSKFALYAKCDHGVQHPVSYLVADLGPDRPLNMVFTIKCDRCLLVEEQHLPVAAEQPQQNVVVEPPVPAPAPAPIIIPQVGDDLRSSYDRAGLAMGQVLNEAYLAAINAPNPQAHVQLSLEAVGERIKQAYINALRREDAVVVPILLSPPRASLSNEEEILQAAREFEEREREERQQQQRPQKYNFSKRAQAEITNQQINIGANSTRSAAKRGRHV</sequence>
<accession>A0A9J6CJV5</accession>
<comment type="caution">
    <text evidence="2">The sequence shown here is derived from an EMBL/GenBank/DDBJ whole genome shotgun (WGS) entry which is preliminary data.</text>
</comment>
<dbReference type="Proteomes" id="UP001107558">
    <property type="component" value="Chromosome 1"/>
</dbReference>
<name>A0A9J6CJV5_POLVA</name>
<dbReference type="AlphaFoldDB" id="A0A9J6CJV5"/>
<gene>
    <name evidence="2" type="ORF">PVAND_011523</name>
</gene>
<dbReference type="EMBL" id="JADBJN010000001">
    <property type="protein sequence ID" value="KAG5682151.1"/>
    <property type="molecule type" value="Genomic_DNA"/>
</dbReference>